<keyword evidence="6 12" id="KW-0418">Kinase</keyword>
<dbReference type="STRING" id="667725.A0A0L0FZL1"/>
<keyword evidence="7" id="KW-0067">ATP-binding</keyword>
<dbReference type="Gene3D" id="1.10.510.10">
    <property type="entry name" value="Transferase(Phosphotransferase) domain 1"/>
    <property type="match status" value="2"/>
</dbReference>
<dbReference type="GO" id="GO:0004674">
    <property type="term" value="F:protein serine/threonine kinase activity"/>
    <property type="evidence" value="ECO:0007669"/>
    <property type="project" value="UniProtKB-KW"/>
</dbReference>
<evidence type="ECO:0000256" key="6">
    <source>
        <dbReference type="ARBA" id="ARBA00022777"/>
    </source>
</evidence>
<accession>A0A0L0FZL1</accession>
<dbReference type="InterPro" id="IPR008271">
    <property type="entry name" value="Ser/Thr_kinase_AS"/>
</dbReference>
<evidence type="ECO:0000256" key="10">
    <source>
        <dbReference type="SAM" id="MobiDB-lite"/>
    </source>
</evidence>
<dbReference type="OrthoDB" id="347657at2759"/>
<dbReference type="RefSeq" id="XP_014155903.1">
    <property type="nucleotide sequence ID" value="XM_014300428.1"/>
</dbReference>
<evidence type="ECO:0000256" key="2">
    <source>
        <dbReference type="ARBA" id="ARBA00012513"/>
    </source>
</evidence>
<dbReference type="EC" id="2.7.11.1" evidence="2"/>
<keyword evidence="3" id="KW-0723">Serine/threonine-protein kinase</keyword>
<dbReference type="Pfam" id="PF14593">
    <property type="entry name" value="PH_3"/>
    <property type="match status" value="1"/>
</dbReference>
<dbReference type="CDD" id="cd05581">
    <property type="entry name" value="STKc_PDK1"/>
    <property type="match status" value="1"/>
</dbReference>
<dbReference type="Gene3D" id="3.30.200.20">
    <property type="entry name" value="Phosphorylase Kinase, domain 1"/>
    <property type="match status" value="1"/>
</dbReference>
<protein>
    <recommendedName>
        <fullName evidence="2">non-specific serine/threonine protein kinase</fullName>
        <ecNumber evidence="2">2.7.11.1</ecNumber>
    </recommendedName>
</protein>
<dbReference type="SUPFAM" id="SSF56112">
    <property type="entry name" value="Protein kinase-like (PK-like)"/>
    <property type="match status" value="1"/>
</dbReference>
<name>A0A0L0FZL1_9EUKA</name>
<dbReference type="GO" id="GO:0005524">
    <property type="term" value="F:ATP binding"/>
    <property type="evidence" value="ECO:0007669"/>
    <property type="project" value="UniProtKB-KW"/>
</dbReference>
<evidence type="ECO:0000313" key="12">
    <source>
        <dbReference type="EMBL" id="KNC82001.1"/>
    </source>
</evidence>
<dbReference type="SUPFAM" id="SSF50729">
    <property type="entry name" value="PH domain-like"/>
    <property type="match status" value="1"/>
</dbReference>
<dbReference type="InterPro" id="IPR039046">
    <property type="entry name" value="PDPK1"/>
</dbReference>
<feature type="compositionally biased region" description="Polar residues" evidence="10">
    <location>
        <begin position="145"/>
        <end position="167"/>
    </location>
</feature>
<dbReference type="AlphaFoldDB" id="A0A0L0FZL1"/>
<dbReference type="PANTHER" id="PTHR24356:SF163">
    <property type="entry name" value="3-PHOSPHOINOSITIDE-DEPENDENT PROTEIN KINASE 1-RELATED"/>
    <property type="match status" value="1"/>
</dbReference>
<comment type="catalytic activity">
    <reaction evidence="8">
        <text>L-threonyl-[protein] + ATP = O-phospho-L-threonyl-[protein] + ADP + H(+)</text>
        <dbReference type="Rhea" id="RHEA:46608"/>
        <dbReference type="Rhea" id="RHEA-COMP:11060"/>
        <dbReference type="Rhea" id="RHEA-COMP:11605"/>
        <dbReference type="ChEBI" id="CHEBI:15378"/>
        <dbReference type="ChEBI" id="CHEBI:30013"/>
        <dbReference type="ChEBI" id="CHEBI:30616"/>
        <dbReference type="ChEBI" id="CHEBI:61977"/>
        <dbReference type="ChEBI" id="CHEBI:456216"/>
        <dbReference type="EC" id="2.7.11.1"/>
    </reaction>
</comment>
<dbReference type="InterPro" id="IPR050236">
    <property type="entry name" value="Ser_Thr_kinase_AGC"/>
</dbReference>
<evidence type="ECO:0000256" key="1">
    <source>
        <dbReference type="ARBA" id="ARBA00010006"/>
    </source>
</evidence>
<keyword evidence="13" id="KW-1185">Reference proteome</keyword>
<dbReference type="eggNOG" id="KOG0592">
    <property type="taxonomic scope" value="Eukaryota"/>
</dbReference>
<keyword evidence="4" id="KW-0808">Transferase</keyword>
<dbReference type="EMBL" id="KQ241970">
    <property type="protein sequence ID" value="KNC82001.1"/>
    <property type="molecule type" value="Genomic_DNA"/>
</dbReference>
<evidence type="ECO:0000256" key="4">
    <source>
        <dbReference type="ARBA" id="ARBA00022679"/>
    </source>
</evidence>
<evidence type="ECO:0000256" key="5">
    <source>
        <dbReference type="ARBA" id="ARBA00022741"/>
    </source>
</evidence>
<dbReference type="Proteomes" id="UP000054560">
    <property type="component" value="Unassembled WGS sequence"/>
</dbReference>
<dbReference type="Pfam" id="PF00069">
    <property type="entry name" value="Pkinase"/>
    <property type="match status" value="2"/>
</dbReference>
<gene>
    <name evidence="12" type="ORF">SARC_05707</name>
</gene>
<organism evidence="12 13">
    <name type="scientific">Sphaeroforma arctica JP610</name>
    <dbReference type="NCBI Taxonomy" id="667725"/>
    <lineage>
        <taxon>Eukaryota</taxon>
        <taxon>Ichthyosporea</taxon>
        <taxon>Ichthyophonida</taxon>
        <taxon>Sphaeroforma</taxon>
    </lineage>
</organism>
<keyword evidence="5" id="KW-0547">Nucleotide-binding</keyword>
<reference evidence="12 13" key="1">
    <citation type="submission" date="2011-02" db="EMBL/GenBank/DDBJ databases">
        <title>The Genome Sequence of Sphaeroforma arctica JP610.</title>
        <authorList>
            <consortium name="The Broad Institute Genome Sequencing Platform"/>
            <person name="Russ C."/>
            <person name="Cuomo C."/>
            <person name="Young S.K."/>
            <person name="Zeng Q."/>
            <person name="Gargeya S."/>
            <person name="Alvarado L."/>
            <person name="Berlin A."/>
            <person name="Chapman S.B."/>
            <person name="Chen Z."/>
            <person name="Freedman E."/>
            <person name="Gellesch M."/>
            <person name="Goldberg J."/>
            <person name="Griggs A."/>
            <person name="Gujja S."/>
            <person name="Heilman E."/>
            <person name="Heiman D."/>
            <person name="Howarth C."/>
            <person name="Mehta T."/>
            <person name="Neiman D."/>
            <person name="Pearson M."/>
            <person name="Roberts A."/>
            <person name="Saif S."/>
            <person name="Shea T."/>
            <person name="Shenoy N."/>
            <person name="Sisk P."/>
            <person name="Stolte C."/>
            <person name="Sykes S."/>
            <person name="White J."/>
            <person name="Yandava C."/>
            <person name="Burger G."/>
            <person name="Gray M.W."/>
            <person name="Holland P.W.H."/>
            <person name="King N."/>
            <person name="Lang F.B.F."/>
            <person name="Roger A.J."/>
            <person name="Ruiz-Trillo I."/>
            <person name="Haas B."/>
            <person name="Nusbaum C."/>
            <person name="Birren B."/>
        </authorList>
    </citation>
    <scope>NUCLEOTIDE SEQUENCE [LARGE SCALE GENOMIC DNA]</scope>
    <source>
        <strain evidence="12 13">JP610</strain>
    </source>
</reference>
<dbReference type="InterPro" id="IPR033931">
    <property type="entry name" value="PDK1-typ_PH"/>
</dbReference>
<dbReference type="GO" id="GO:0035556">
    <property type="term" value="P:intracellular signal transduction"/>
    <property type="evidence" value="ECO:0007669"/>
    <property type="project" value="TreeGrafter"/>
</dbReference>
<dbReference type="Gene3D" id="2.30.29.30">
    <property type="entry name" value="Pleckstrin-homology domain (PH domain)/Phosphotyrosine-binding domain (PTB)"/>
    <property type="match status" value="1"/>
</dbReference>
<dbReference type="InterPro" id="IPR011993">
    <property type="entry name" value="PH-like_dom_sf"/>
</dbReference>
<comment type="catalytic activity">
    <reaction evidence="9">
        <text>L-seryl-[protein] + ATP = O-phospho-L-seryl-[protein] + ADP + H(+)</text>
        <dbReference type="Rhea" id="RHEA:17989"/>
        <dbReference type="Rhea" id="RHEA-COMP:9863"/>
        <dbReference type="Rhea" id="RHEA-COMP:11604"/>
        <dbReference type="ChEBI" id="CHEBI:15378"/>
        <dbReference type="ChEBI" id="CHEBI:29999"/>
        <dbReference type="ChEBI" id="CHEBI:30616"/>
        <dbReference type="ChEBI" id="CHEBI:83421"/>
        <dbReference type="ChEBI" id="CHEBI:456216"/>
        <dbReference type="EC" id="2.7.11.1"/>
    </reaction>
</comment>
<dbReference type="PROSITE" id="PS00108">
    <property type="entry name" value="PROTEIN_KINASE_ST"/>
    <property type="match status" value="1"/>
</dbReference>
<feature type="region of interest" description="Disordered" evidence="10">
    <location>
        <begin position="140"/>
        <end position="171"/>
    </location>
</feature>
<sequence>VQLATEKATGKKYAIKILEKAHVVKEKKVKYVNLEKNVFEKLNSHPSFVKLYYTFHDARRLYYVLSYAENGELLHYIRKLGSFDQKCAQHYTAEMVLALEYMHSQGIIHRDFKPENILLGADMHLQITDFGTAKILLQPQPPADSRSNAGRDSSGSTLSVTSATSDTLSEEGARKYEPKVIVAPTAEVDAINRRSSFVGTAEYVSPELLKNKQTSMASDLWALGCIVYQIIAGRPPFKGVTEYQTFNLVSNACFDFPQHFPIAARRLIKELLVIDPHQRLGCPEMGGYAELKKDPFFDGVEWDKVLTMQPPELRPYLPAAGDGVEMTSNMNVGPDGHIAHTSVILPLDPCECGDLRNDIIDEEISLKERRCSNRSERSDDLANLVNAQLNIGDVIPATPLPAEEDFSEWNYLLQPGEKIILCGAVKKRRGLFYVSRVGILTDAPRIMFIGLNDKKLKGEIDWKKNGDWRPELKNNKTFFLHTPRHTYYIDDMNSRASAWVHRINEQAQLKR</sequence>
<dbReference type="PROSITE" id="PS50011">
    <property type="entry name" value="PROTEIN_KINASE_DOM"/>
    <property type="match status" value="1"/>
</dbReference>
<evidence type="ECO:0000313" key="13">
    <source>
        <dbReference type="Proteomes" id="UP000054560"/>
    </source>
</evidence>
<evidence type="ECO:0000256" key="7">
    <source>
        <dbReference type="ARBA" id="ARBA00022840"/>
    </source>
</evidence>
<evidence type="ECO:0000259" key="11">
    <source>
        <dbReference type="PROSITE" id="PS50011"/>
    </source>
</evidence>
<feature type="non-terminal residue" evidence="12">
    <location>
        <position position="1"/>
    </location>
</feature>
<evidence type="ECO:0000256" key="8">
    <source>
        <dbReference type="ARBA" id="ARBA00047899"/>
    </source>
</evidence>
<evidence type="ECO:0000256" key="9">
    <source>
        <dbReference type="ARBA" id="ARBA00048679"/>
    </source>
</evidence>
<feature type="domain" description="Protein kinase" evidence="11">
    <location>
        <begin position="1"/>
        <end position="297"/>
    </location>
</feature>
<comment type="similarity">
    <text evidence="1">Belongs to the protein kinase superfamily. AGC Ser/Thr protein kinase family. PDPK1 subfamily.</text>
</comment>
<dbReference type="InterPro" id="IPR000719">
    <property type="entry name" value="Prot_kinase_dom"/>
</dbReference>
<dbReference type="PANTHER" id="PTHR24356">
    <property type="entry name" value="SERINE/THREONINE-PROTEIN KINASE"/>
    <property type="match status" value="1"/>
</dbReference>
<evidence type="ECO:0000256" key="3">
    <source>
        <dbReference type="ARBA" id="ARBA00022527"/>
    </source>
</evidence>
<dbReference type="GeneID" id="25906211"/>
<proteinExistence type="inferred from homology"/>
<dbReference type="InterPro" id="IPR011009">
    <property type="entry name" value="Kinase-like_dom_sf"/>
</dbReference>